<dbReference type="Pfam" id="PF00884">
    <property type="entry name" value="Sulfatase"/>
    <property type="match status" value="1"/>
</dbReference>
<evidence type="ECO:0000259" key="7">
    <source>
        <dbReference type="Pfam" id="PF00884"/>
    </source>
</evidence>
<evidence type="ECO:0000256" key="2">
    <source>
        <dbReference type="ARBA" id="ARBA00022475"/>
    </source>
</evidence>
<dbReference type="InterPro" id="IPR000917">
    <property type="entry name" value="Sulfatase_N"/>
</dbReference>
<dbReference type="GO" id="GO:0016787">
    <property type="term" value="F:hydrolase activity"/>
    <property type="evidence" value="ECO:0007669"/>
    <property type="project" value="UniProtKB-KW"/>
</dbReference>
<keyword evidence="8" id="KW-0378">Hydrolase</keyword>
<dbReference type="Proteomes" id="UP000228621">
    <property type="component" value="Unassembled WGS sequence"/>
</dbReference>
<keyword evidence="2" id="KW-1003">Cell membrane</keyword>
<keyword evidence="4 6" id="KW-1133">Transmembrane helix</keyword>
<dbReference type="PANTHER" id="PTHR47371:SF3">
    <property type="entry name" value="PHOSPHOGLYCEROL TRANSFERASE I"/>
    <property type="match status" value="1"/>
</dbReference>
<organism evidence="8 9">
    <name type="scientific">Pseudoalteromonas piscicida</name>
    <dbReference type="NCBI Taxonomy" id="43662"/>
    <lineage>
        <taxon>Bacteria</taxon>
        <taxon>Pseudomonadati</taxon>
        <taxon>Pseudomonadota</taxon>
        <taxon>Gammaproteobacteria</taxon>
        <taxon>Alteromonadales</taxon>
        <taxon>Pseudoalteromonadaceae</taxon>
        <taxon>Pseudoalteromonas</taxon>
    </lineage>
</organism>
<dbReference type="RefSeq" id="WP_099642923.1">
    <property type="nucleotide sequence ID" value="NZ_NKHF01000071.1"/>
</dbReference>
<dbReference type="CDD" id="cd16015">
    <property type="entry name" value="LTA_synthase"/>
    <property type="match status" value="1"/>
</dbReference>
<feature type="transmembrane region" description="Helical" evidence="6">
    <location>
        <begin position="21"/>
        <end position="45"/>
    </location>
</feature>
<dbReference type="GO" id="GO:0005886">
    <property type="term" value="C:plasma membrane"/>
    <property type="evidence" value="ECO:0007669"/>
    <property type="project" value="UniProtKB-SubCell"/>
</dbReference>
<feature type="transmembrane region" description="Helical" evidence="6">
    <location>
        <begin position="65"/>
        <end position="87"/>
    </location>
</feature>
<dbReference type="PANTHER" id="PTHR47371">
    <property type="entry name" value="LIPOTEICHOIC ACID SYNTHASE"/>
    <property type="match status" value="1"/>
</dbReference>
<evidence type="ECO:0000313" key="9">
    <source>
        <dbReference type="Proteomes" id="UP000228621"/>
    </source>
</evidence>
<comment type="subcellular location">
    <subcellularLocation>
        <location evidence="1">Cell membrane</location>
        <topology evidence="1">Multi-pass membrane protein</topology>
    </subcellularLocation>
</comment>
<dbReference type="OrthoDB" id="9760224at2"/>
<dbReference type="InterPro" id="IPR017850">
    <property type="entry name" value="Alkaline_phosphatase_core_sf"/>
</dbReference>
<evidence type="ECO:0000256" key="4">
    <source>
        <dbReference type="ARBA" id="ARBA00022989"/>
    </source>
</evidence>
<sequence length="651" mass="74032">MQTTSMMPESSRWHAFITESLKIFQLWISGVFLLMSFRLFYLVYFSEKISPNLTSDQLFDALATGFKFDSSAAGVCLAIPFLLNCFLQPLRLPHWVKKVRIITGMIYLSAFVLLGVCGVTYISEYGSQYNYFMLEGLYDDQQAIVSTAIQQYKPWGSLVSVIILLCAVTVWTRFVDRRSYRLIINICPKSKAKQGIISILVFVLFICAARGSFDSRPASRKWSAVTTDPFVNNLVINPFRSFFYAIKDYQDLNQLNAAKDNPYLADLREVNKVRESNYTQSIGPLIEKPSRIFYIVMESFDSWPLQSKYRGLALTEHFHRLKKQGIYVEQSIPAASSTMNSLSSLVTGIPYSGVNMSRLKSSADDYSIVHLMEEQGYTSQFFYGGLLSWQTVGEFMDRHGVDHIYSATNAGGKGSAGVWGVDDGQLFELVSQSVPAHSFNLIMTTSYHGPFNLDLSDSEYPWKNGEYPPQYQTLDDNVLSANTLGHLWYSDQMMGQFVDKMQRKYPDALFIITGDHYSRRYFHSKPNLYELTHVPILLLGKGISPALSQRNIASHMDITATVMDLVAQSNTPFASFGHSLVRAETPEHVFGYKTIRNKELIWQQSGGEQFYGYRVDSSVTNQEQQEEAPVRQYQTYMAAAWQLLMETPKQE</sequence>
<dbReference type="InterPro" id="IPR050448">
    <property type="entry name" value="OpgB/LTA_synthase_biosynth"/>
</dbReference>
<keyword evidence="3 6" id="KW-0812">Transmembrane</keyword>
<comment type="caution">
    <text evidence="8">The sequence shown here is derived from an EMBL/GenBank/DDBJ whole genome shotgun (WGS) entry which is preliminary data.</text>
</comment>
<evidence type="ECO:0000313" key="8">
    <source>
        <dbReference type="EMBL" id="PCK30846.1"/>
    </source>
</evidence>
<evidence type="ECO:0000256" key="6">
    <source>
        <dbReference type="SAM" id="Phobius"/>
    </source>
</evidence>
<dbReference type="Gene3D" id="3.40.720.10">
    <property type="entry name" value="Alkaline Phosphatase, subunit A"/>
    <property type="match status" value="1"/>
</dbReference>
<evidence type="ECO:0000256" key="5">
    <source>
        <dbReference type="ARBA" id="ARBA00023136"/>
    </source>
</evidence>
<feature type="domain" description="Sulfatase N-terminal" evidence="7">
    <location>
        <begin position="292"/>
        <end position="566"/>
    </location>
</feature>
<gene>
    <name evidence="8" type="ORF">CEX98_15350</name>
</gene>
<evidence type="ECO:0000256" key="3">
    <source>
        <dbReference type="ARBA" id="ARBA00022692"/>
    </source>
</evidence>
<keyword evidence="5 6" id="KW-0472">Membrane</keyword>
<dbReference type="AlphaFoldDB" id="A0A2A5JN38"/>
<feature type="transmembrane region" description="Helical" evidence="6">
    <location>
        <begin position="155"/>
        <end position="174"/>
    </location>
</feature>
<proteinExistence type="predicted"/>
<evidence type="ECO:0000256" key="1">
    <source>
        <dbReference type="ARBA" id="ARBA00004651"/>
    </source>
</evidence>
<keyword evidence="9" id="KW-1185">Reference proteome</keyword>
<accession>A0A2A5JN38</accession>
<reference evidence="9" key="1">
    <citation type="journal article" date="2019" name="Genome Announc.">
        <title>Draft Genome Sequence of Pseudoalteromonas piscicida Strain 36Y ROTHPW, an Hypersaline Seawater Isolate from the South Coast of Sonora, Mexico.</title>
        <authorList>
            <person name="Sanchez-Diaz R."/>
            <person name="Molina-Garza Z.J."/>
            <person name="Cruz-Suarez L.E."/>
            <person name="Selvin J."/>
            <person name="Kiran G.S."/>
            <person name="Ibarra-Gamez J.C."/>
            <person name="Gomez-Gil B."/>
            <person name="Galaviz-Silva L."/>
        </authorList>
    </citation>
    <scope>NUCLEOTIDE SEQUENCE [LARGE SCALE GENOMIC DNA]</scope>
    <source>
        <strain evidence="9">36Y_RITHPW</strain>
    </source>
</reference>
<feature type="transmembrane region" description="Helical" evidence="6">
    <location>
        <begin position="99"/>
        <end position="123"/>
    </location>
</feature>
<protein>
    <submittedName>
        <fullName evidence="8">Hydrolase</fullName>
    </submittedName>
</protein>
<dbReference type="EMBL" id="NKHF01000071">
    <property type="protein sequence ID" value="PCK30846.1"/>
    <property type="molecule type" value="Genomic_DNA"/>
</dbReference>
<feature type="transmembrane region" description="Helical" evidence="6">
    <location>
        <begin position="195"/>
        <end position="213"/>
    </location>
</feature>
<dbReference type="SUPFAM" id="SSF53649">
    <property type="entry name" value="Alkaline phosphatase-like"/>
    <property type="match status" value="1"/>
</dbReference>
<name>A0A2A5JN38_PSEO7</name>